<name>B6IKV6_CAEBR</name>
<evidence type="ECO:0000256" key="1">
    <source>
        <dbReference type="SAM" id="MobiDB-lite"/>
    </source>
</evidence>
<dbReference type="GeneID" id="68917488"/>
<reference evidence="2 3" key="1">
    <citation type="journal article" date="2003" name="PLoS Biol.">
        <title>The genome sequence of Caenorhabditis briggsae: a platform for comparative genomics.</title>
        <authorList>
            <person name="Stein L.D."/>
            <person name="Bao Z."/>
            <person name="Blasiar D."/>
            <person name="Blumenthal T."/>
            <person name="Brent M.R."/>
            <person name="Chen N."/>
            <person name="Chinwalla A."/>
            <person name="Clarke L."/>
            <person name="Clee C."/>
            <person name="Coghlan A."/>
            <person name="Coulson A."/>
            <person name="D'Eustachio P."/>
            <person name="Fitch D.H."/>
            <person name="Fulton L.A."/>
            <person name="Fulton R.E."/>
            <person name="Griffiths-Jones S."/>
            <person name="Harris T.W."/>
            <person name="Hillier L.W."/>
            <person name="Kamath R."/>
            <person name="Kuwabara P.E."/>
            <person name="Mardis E.R."/>
            <person name="Marra M.A."/>
            <person name="Miner T.L."/>
            <person name="Minx P."/>
            <person name="Mullikin J.C."/>
            <person name="Plumb R.W."/>
            <person name="Rogers J."/>
            <person name="Schein J.E."/>
            <person name="Sohrmann M."/>
            <person name="Spieth J."/>
            <person name="Stajich J.E."/>
            <person name="Wei C."/>
            <person name="Willey D."/>
            <person name="Wilson R.K."/>
            <person name="Durbin R."/>
            <person name="Waterston R.H."/>
        </authorList>
    </citation>
    <scope>NUCLEOTIDE SEQUENCE [LARGE SCALE GENOMIC DNA]</scope>
    <source>
        <strain evidence="2 3">AF16</strain>
    </source>
</reference>
<reference evidence="2 3" key="2">
    <citation type="journal article" date="2011" name="PLoS Genet.">
        <title>Caenorhabditis briggsae recombinant inbred line genotypes reveal inter-strain incompatibility and the evolution of recombination.</title>
        <authorList>
            <person name="Ross J.A."/>
            <person name="Koboldt D.C."/>
            <person name="Staisch J.E."/>
            <person name="Chamberlin H.M."/>
            <person name="Gupta B.P."/>
            <person name="Miller R.D."/>
            <person name="Baird S.E."/>
            <person name="Haag E.S."/>
        </authorList>
    </citation>
    <scope>NUCLEOTIDE SEQUENCE [LARGE SCALE GENOMIC DNA]</scope>
    <source>
        <strain evidence="2 3">AF16</strain>
    </source>
</reference>
<accession>B6IKV6</accession>
<dbReference type="EMBL" id="HE600936">
    <property type="protein sequence ID" value="CAS00536.1"/>
    <property type="molecule type" value="Genomic_DNA"/>
</dbReference>
<dbReference type="InParanoid" id="B6IKV6"/>
<organism evidence="2 3">
    <name type="scientific">Caenorhabditis briggsae</name>
    <dbReference type="NCBI Taxonomy" id="6238"/>
    <lineage>
        <taxon>Eukaryota</taxon>
        <taxon>Metazoa</taxon>
        <taxon>Ecdysozoa</taxon>
        <taxon>Nematoda</taxon>
        <taxon>Chromadorea</taxon>
        <taxon>Rhabditida</taxon>
        <taxon>Rhabditina</taxon>
        <taxon>Rhabditomorpha</taxon>
        <taxon>Rhabditoidea</taxon>
        <taxon>Rhabditidae</taxon>
        <taxon>Peloderinae</taxon>
        <taxon>Caenorhabditis</taxon>
    </lineage>
</organism>
<proteinExistence type="predicted"/>
<evidence type="ECO:0000313" key="3">
    <source>
        <dbReference type="Proteomes" id="UP000008549"/>
    </source>
</evidence>
<feature type="compositionally biased region" description="Basic and acidic residues" evidence="1">
    <location>
        <begin position="1"/>
        <end position="27"/>
    </location>
</feature>
<protein>
    <submittedName>
        <fullName evidence="2">Protein CBG26006</fullName>
    </submittedName>
</protein>
<dbReference type="HOGENOM" id="CLU_3242647_0_0_1"/>
<evidence type="ECO:0000313" key="2">
    <source>
        <dbReference type="EMBL" id="CAS00536.1"/>
    </source>
</evidence>
<keyword evidence="3" id="KW-1185">Reference proteome</keyword>
<gene>
    <name evidence="2" type="ORF">CBG26006</name>
    <name evidence="2" type="ORF">CBG_26006</name>
</gene>
<dbReference type="KEGG" id="cbr:CBG_26006"/>
<dbReference type="AlphaFoldDB" id="B6IKV6"/>
<sequence length="43" mass="5041">MKKKQDPKMKSKGLMGEEKNEKKEGKNYSKIHRKEGKKGEVFC</sequence>
<dbReference type="CTD" id="68917488"/>
<feature type="region of interest" description="Disordered" evidence="1">
    <location>
        <begin position="1"/>
        <end position="43"/>
    </location>
</feature>
<dbReference type="RefSeq" id="XP_045100095.1">
    <property type="nucleotide sequence ID" value="XM_045243708.1"/>
</dbReference>
<dbReference type="Proteomes" id="UP000008549">
    <property type="component" value="Unassembled WGS sequence"/>
</dbReference>